<evidence type="ECO:0000313" key="1">
    <source>
        <dbReference type="EMBL" id="KAK3263058.1"/>
    </source>
</evidence>
<proteinExistence type="predicted"/>
<comment type="caution">
    <text evidence="1">The sequence shown here is derived from an EMBL/GenBank/DDBJ whole genome shotgun (WGS) entry which is preliminary data.</text>
</comment>
<name>A0AAE0KW76_9CHLO</name>
<evidence type="ECO:0000313" key="2">
    <source>
        <dbReference type="Proteomes" id="UP001190700"/>
    </source>
</evidence>
<accession>A0AAE0KW76</accession>
<dbReference type="EMBL" id="LGRX02015758">
    <property type="protein sequence ID" value="KAK3263058.1"/>
    <property type="molecule type" value="Genomic_DNA"/>
</dbReference>
<protein>
    <submittedName>
        <fullName evidence="1">Uncharacterized protein</fullName>
    </submittedName>
</protein>
<dbReference type="Proteomes" id="UP001190700">
    <property type="component" value="Unassembled WGS sequence"/>
</dbReference>
<gene>
    <name evidence="1" type="ORF">CYMTET_28113</name>
</gene>
<dbReference type="AlphaFoldDB" id="A0AAE0KW76"/>
<reference evidence="1 2" key="1">
    <citation type="journal article" date="2015" name="Genome Biol. Evol.">
        <title>Comparative Genomics of a Bacterivorous Green Alga Reveals Evolutionary Causalities and Consequences of Phago-Mixotrophic Mode of Nutrition.</title>
        <authorList>
            <person name="Burns J.A."/>
            <person name="Paasch A."/>
            <person name="Narechania A."/>
            <person name="Kim E."/>
        </authorList>
    </citation>
    <scope>NUCLEOTIDE SEQUENCE [LARGE SCALE GENOMIC DNA]</scope>
    <source>
        <strain evidence="1 2">PLY_AMNH</strain>
    </source>
</reference>
<sequence>MAFAMTVRRERRSLCSRNPRLEGVEHGQKGVAVKVVDTGVDADIVVTHPGDDGVHSVRADGRLSVLRILFYRRTGS</sequence>
<keyword evidence="2" id="KW-1185">Reference proteome</keyword>
<organism evidence="1 2">
    <name type="scientific">Cymbomonas tetramitiformis</name>
    <dbReference type="NCBI Taxonomy" id="36881"/>
    <lineage>
        <taxon>Eukaryota</taxon>
        <taxon>Viridiplantae</taxon>
        <taxon>Chlorophyta</taxon>
        <taxon>Pyramimonadophyceae</taxon>
        <taxon>Pyramimonadales</taxon>
        <taxon>Pyramimonadaceae</taxon>
        <taxon>Cymbomonas</taxon>
    </lineage>
</organism>